<sequence>MAHNLLVKTLVIVTLFGAKVARIFDKEMASEKLFSLHNYRYRSVNNSEAYDLWKLWVRFNDKWYKTSQEEFKRFEIFKGNLETIKNLNIQNKDAEFALNHFADISHDEMKSKILMPKRKAPVFEKERYIVQNHGHVTLPAEFDWRDHGVVTAVKNQGSAGSCWAFSTVGNLEGIWALAGHTLTNLSVEQIVDCDGTKDAAHHHADCGIFGGWPYLAYQYVIRAGGIESDKSLPYCSGFGGAPGQCFMCQAKGFNKTLCGPPIPWCNQTCSDVLDRSKFIPGLKVSNWKAVDSNETIIAEQLIKLGPLSIALNAELLVFYHSGVFDPWATFCPPDELDHAVLLVGFGKYKGWFHTTDYWLVKNSWGPSWGENGYFRISRGKGTCGVNTAVTTAEL</sequence>
<dbReference type="InterPro" id="IPR038765">
    <property type="entry name" value="Papain-like_cys_pep_sf"/>
</dbReference>
<proteinExistence type="inferred from homology"/>
<gene>
    <name evidence="7" type="ORF">OFUS_LOCUS13680</name>
</gene>
<evidence type="ECO:0000313" key="7">
    <source>
        <dbReference type="EMBL" id="CAH1788082.1"/>
    </source>
</evidence>
<accession>A0A8J1UIN5</accession>
<dbReference type="PROSITE" id="PS00139">
    <property type="entry name" value="THIOL_PROTEASE_CYS"/>
    <property type="match status" value="1"/>
</dbReference>
<keyword evidence="3" id="KW-0378">Hydrolase</keyword>
<dbReference type="InterPro" id="IPR000169">
    <property type="entry name" value="Pept_cys_AS"/>
</dbReference>
<evidence type="ECO:0000256" key="6">
    <source>
        <dbReference type="ARBA" id="ARBA00023157"/>
    </source>
</evidence>
<dbReference type="InterPro" id="IPR000668">
    <property type="entry name" value="Peptidase_C1A_C"/>
</dbReference>
<dbReference type="AlphaFoldDB" id="A0A8J1UIN5"/>
<dbReference type="GO" id="GO:0006508">
    <property type="term" value="P:proteolysis"/>
    <property type="evidence" value="ECO:0007669"/>
    <property type="project" value="UniProtKB-KW"/>
</dbReference>
<comment type="similarity">
    <text evidence="1">Belongs to the peptidase C1 family.</text>
</comment>
<dbReference type="InterPro" id="IPR039417">
    <property type="entry name" value="Peptidase_C1A_papain-like"/>
</dbReference>
<evidence type="ECO:0000256" key="5">
    <source>
        <dbReference type="ARBA" id="ARBA00023145"/>
    </source>
</evidence>
<dbReference type="Pfam" id="PF08246">
    <property type="entry name" value="Inhibitor_I29"/>
    <property type="match status" value="1"/>
</dbReference>
<dbReference type="SMART" id="SM00848">
    <property type="entry name" value="Inhibitor_I29"/>
    <property type="match status" value="1"/>
</dbReference>
<evidence type="ECO:0000256" key="4">
    <source>
        <dbReference type="ARBA" id="ARBA00022807"/>
    </source>
</evidence>
<dbReference type="PANTHER" id="PTHR12411">
    <property type="entry name" value="CYSTEINE PROTEASE FAMILY C1-RELATED"/>
    <property type="match status" value="1"/>
</dbReference>
<keyword evidence="6" id="KW-1015">Disulfide bond</keyword>
<dbReference type="InterPro" id="IPR013128">
    <property type="entry name" value="Peptidase_C1A"/>
</dbReference>
<dbReference type="Proteomes" id="UP000749559">
    <property type="component" value="Unassembled WGS sequence"/>
</dbReference>
<dbReference type="OrthoDB" id="65740at2759"/>
<keyword evidence="2" id="KW-0645">Protease</keyword>
<dbReference type="SMART" id="SM00645">
    <property type="entry name" value="Pept_C1"/>
    <property type="match status" value="1"/>
</dbReference>
<keyword evidence="5" id="KW-0865">Zymogen</keyword>
<keyword evidence="4" id="KW-0788">Thiol protease</keyword>
<reference evidence="7" key="1">
    <citation type="submission" date="2022-03" db="EMBL/GenBank/DDBJ databases">
        <authorList>
            <person name="Martin C."/>
        </authorList>
    </citation>
    <scope>NUCLEOTIDE SEQUENCE</scope>
</reference>
<dbReference type="Gene3D" id="3.90.70.10">
    <property type="entry name" value="Cysteine proteinases"/>
    <property type="match status" value="1"/>
</dbReference>
<name>A0A8J1UIN5_OWEFU</name>
<evidence type="ECO:0000313" key="8">
    <source>
        <dbReference type="Proteomes" id="UP000749559"/>
    </source>
</evidence>
<dbReference type="Pfam" id="PF00112">
    <property type="entry name" value="Peptidase_C1"/>
    <property type="match status" value="1"/>
</dbReference>
<protein>
    <submittedName>
        <fullName evidence="7">Uncharacterized protein</fullName>
    </submittedName>
</protein>
<evidence type="ECO:0000256" key="1">
    <source>
        <dbReference type="ARBA" id="ARBA00008455"/>
    </source>
</evidence>
<dbReference type="CDD" id="cd02248">
    <property type="entry name" value="Peptidase_C1A"/>
    <property type="match status" value="1"/>
</dbReference>
<evidence type="ECO:0000256" key="3">
    <source>
        <dbReference type="ARBA" id="ARBA00022801"/>
    </source>
</evidence>
<comment type="caution">
    <text evidence="7">The sequence shown here is derived from an EMBL/GenBank/DDBJ whole genome shotgun (WGS) entry which is preliminary data.</text>
</comment>
<dbReference type="InterPro" id="IPR025661">
    <property type="entry name" value="Pept_asp_AS"/>
</dbReference>
<dbReference type="GO" id="GO:0008234">
    <property type="term" value="F:cysteine-type peptidase activity"/>
    <property type="evidence" value="ECO:0007669"/>
    <property type="project" value="UniProtKB-KW"/>
</dbReference>
<dbReference type="PRINTS" id="PR00705">
    <property type="entry name" value="PAPAIN"/>
</dbReference>
<dbReference type="InterPro" id="IPR025660">
    <property type="entry name" value="Pept_his_AS"/>
</dbReference>
<dbReference type="InterPro" id="IPR013201">
    <property type="entry name" value="Prot_inhib_I29"/>
</dbReference>
<organism evidence="7 8">
    <name type="scientific">Owenia fusiformis</name>
    <name type="common">Polychaete worm</name>
    <dbReference type="NCBI Taxonomy" id="6347"/>
    <lineage>
        <taxon>Eukaryota</taxon>
        <taxon>Metazoa</taxon>
        <taxon>Spiralia</taxon>
        <taxon>Lophotrochozoa</taxon>
        <taxon>Annelida</taxon>
        <taxon>Polychaeta</taxon>
        <taxon>Sedentaria</taxon>
        <taxon>Canalipalpata</taxon>
        <taxon>Sabellida</taxon>
        <taxon>Oweniida</taxon>
        <taxon>Oweniidae</taxon>
        <taxon>Owenia</taxon>
    </lineage>
</organism>
<dbReference type="PROSITE" id="PS00639">
    <property type="entry name" value="THIOL_PROTEASE_HIS"/>
    <property type="match status" value="1"/>
</dbReference>
<dbReference type="SUPFAM" id="SSF54001">
    <property type="entry name" value="Cysteine proteinases"/>
    <property type="match status" value="1"/>
</dbReference>
<dbReference type="EMBL" id="CAIIXF020000007">
    <property type="protein sequence ID" value="CAH1788082.1"/>
    <property type="molecule type" value="Genomic_DNA"/>
</dbReference>
<dbReference type="PROSITE" id="PS00640">
    <property type="entry name" value="THIOL_PROTEASE_ASN"/>
    <property type="match status" value="1"/>
</dbReference>
<evidence type="ECO:0000256" key="2">
    <source>
        <dbReference type="ARBA" id="ARBA00022670"/>
    </source>
</evidence>
<keyword evidence="8" id="KW-1185">Reference proteome</keyword>